<dbReference type="InterPro" id="IPR057670">
    <property type="entry name" value="SH3_retrovirus"/>
</dbReference>
<dbReference type="PANTHER" id="PTHR42648:SF27">
    <property type="entry name" value="RNA-DIRECTED DNA POLYMERASE"/>
    <property type="match status" value="1"/>
</dbReference>
<accession>A0AAW2T9N6</accession>
<dbReference type="SUPFAM" id="SSF53098">
    <property type="entry name" value="Ribonuclease H-like"/>
    <property type="match status" value="1"/>
</dbReference>
<comment type="caution">
    <text evidence="7">The sequence shown here is derived from an EMBL/GenBank/DDBJ whole genome shotgun (WGS) entry which is preliminary data.</text>
</comment>
<gene>
    <name evidence="7" type="ORF">Sradi_2378400</name>
</gene>
<dbReference type="Pfam" id="PF13976">
    <property type="entry name" value="gag_pre-integrs"/>
    <property type="match status" value="1"/>
</dbReference>
<keyword evidence="3" id="KW-0863">Zinc-finger</keyword>
<dbReference type="InterPro" id="IPR001584">
    <property type="entry name" value="Integrase_cat-core"/>
</dbReference>
<evidence type="ECO:0000256" key="3">
    <source>
        <dbReference type="PROSITE-ProRule" id="PRU00047"/>
    </source>
</evidence>
<dbReference type="PROSITE" id="PS50994">
    <property type="entry name" value="INTEGRASE"/>
    <property type="match status" value="1"/>
</dbReference>
<dbReference type="Pfam" id="PF25597">
    <property type="entry name" value="SH3_retrovirus"/>
    <property type="match status" value="1"/>
</dbReference>
<dbReference type="InterPro" id="IPR036875">
    <property type="entry name" value="Znf_CCHC_sf"/>
</dbReference>
<dbReference type="InterPro" id="IPR001878">
    <property type="entry name" value="Znf_CCHC"/>
</dbReference>
<proteinExistence type="predicted"/>
<feature type="compositionally biased region" description="Low complexity" evidence="4">
    <location>
        <begin position="54"/>
        <end position="71"/>
    </location>
</feature>
<dbReference type="InterPro" id="IPR012337">
    <property type="entry name" value="RNaseH-like_sf"/>
</dbReference>
<dbReference type="InterPro" id="IPR025724">
    <property type="entry name" value="GAG-pre-integrase_dom"/>
</dbReference>
<feature type="domain" description="Integrase catalytic" evidence="6">
    <location>
        <begin position="236"/>
        <end position="407"/>
    </location>
</feature>
<dbReference type="AlphaFoldDB" id="A0AAW2T9N6"/>
<evidence type="ECO:0000259" key="5">
    <source>
        <dbReference type="PROSITE" id="PS50158"/>
    </source>
</evidence>
<dbReference type="GO" id="GO:0008270">
    <property type="term" value="F:zinc ion binding"/>
    <property type="evidence" value="ECO:0007669"/>
    <property type="project" value="UniProtKB-KW"/>
</dbReference>
<dbReference type="Gene3D" id="3.30.420.10">
    <property type="entry name" value="Ribonuclease H-like superfamily/Ribonuclease H"/>
    <property type="match status" value="1"/>
</dbReference>
<sequence length="699" mass="78696">MNGLEKSIHELINMLVQYEATTRKSEPSVLVGEASTSKAKGKGARCWQREKGKGTTVTATASTGGAPVAQKGKGKGKVGGSQQSRANDVCIHCHGKGHWKRECPQLLSHSGMFVVEINMISNSASWVLDTGCGAHIYNNLQVLQRSKKLSKDEMVLRLGDGKAVAAEAVGSLSLSNLIMTAQHKRKVDDHENAQIWHARLGHISKDRIRRLVDTKSLEIDDLDHLPTCESCLKGKMTKKPFVGQSAIAKGLLDLVYTNVCGPLSIPAIGGFSYFITFTDDHSRYGYVYLMRYKSEAFERFKEYRLEVENQTNRKIKALRSDRGGELIDYLKENGILSQWTPPGTPQLNGVAERRNGTLLDMVRSMMSFTELPPSFWGHALETAVKLLNISPSKSIPQTPYEIWHGKPASYKYLRVWGSPAYVKRLVGDKLDSRSSLCRFVGYLKETAGYYFYDPTEQKDFISRNAVFLEKSFPSDNQRDEVLIKESSGEPHHDSTASFELTVHTDGVSILRRSTRESRVPERYGFVGLTSQLDNDPKTYGEAMSDIDSDKWLEAMRYEMDSMGSNEVWTLVDPPKGVRPVGCKWVYKRKLGADGEVTAFKARLVAKGYTQRPRVDFEETYSPVAMAKSIRILLAIAAWYDYEIWQMDVKMAFLNGFVEEEIFMDQPEGFTTVGEEQKVCHLQRSIYDLKQASRSLEHMF</sequence>
<dbReference type="InterPro" id="IPR036397">
    <property type="entry name" value="RNaseH_sf"/>
</dbReference>
<dbReference type="PANTHER" id="PTHR42648">
    <property type="entry name" value="TRANSPOSASE, PUTATIVE-RELATED"/>
    <property type="match status" value="1"/>
</dbReference>
<keyword evidence="3" id="KW-0862">Zinc</keyword>
<feature type="domain" description="CCHC-type" evidence="5">
    <location>
        <begin position="90"/>
        <end position="105"/>
    </location>
</feature>
<dbReference type="Gene3D" id="4.10.60.10">
    <property type="entry name" value="Zinc finger, CCHC-type"/>
    <property type="match status" value="1"/>
</dbReference>
<dbReference type="PROSITE" id="PS50158">
    <property type="entry name" value="ZF_CCHC"/>
    <property type="match status" value="1"/>
</dbReference>
<evidence type="ECO:0000313" key="7">
    <source>
        <dbReference type="EMBL" id="KAL0400351.1"/>
    </source>
</evidence>
<reference evidence="7" key="2">
    <citation type="journal article" date="2024" name="Plant">
        <title>Genomic evolution and insights into agronomic trait innovations of Sesamum species.</title>
        <authorList>
            <person name="Miao H."/>
            <person name="Wang L."/>
            <person name="Qu L."/>
            <person name="Liu H."/>
            <person name="Sun Y."/>
            <person name="Le M."/>
            <person name="Wang Q."/>
            <person name="Wei S."/>
            <person name="Zheng Y."/>
            <person name="Lin W."/>
            <person name="Duan Y."/>
            <person name="Cao H."/>
            <person name="Xiong S."/>
            <person name="Wang X."/>
            <person name="Wei L."/>
            <person name="Li C."/>
            <person name="Ma Q."/>
            <person name="Ju M."/>
            <person name="Zhao R."/>
            <person name="Li G."/>
            <person name="Mu C."/>
            <person name="Tian Q."/>
            <person name="Mei H."/>
            <person name="Zhang T."/>
            <person name="Gao T."/>
            <person name="Zhang H."/>
        </authorList>
    </citation>
    <scope>NUCLEOTIDE SEQUENCE</scope>
    <source>
        <strain evidence="7">G02</strain>
    </source>
</reference>
<dbReference type="GO" id="GO:0015074">
    <property type="term" value="P:DNA integration"/>
    <property type="evidence" value="ECO:0007669"/>
    <property type="project" value="InterPro"/>
</dbReference>
<dbReference type="SUPFAM" id="SSF57756">
    <property type="entry name" value="Retrovirus zinc finger-like domains"/>
    <property type="match status" value="1"/>
</dbReference>
<keyword evidence="1" id="KW-0479">Metal-binding</keyword>
<reference evidence="7" key="1">
    <citation type="submission" date="2020-06" db="EMBL/GenBank/DDBJ databases">
        <authorList>
            <person name="Li T."/>
            <person name="Hu X."/>
            <person name="Zhang T."/>
            <person name="Song X."/>
            <person name="Zhang H."/>
            <person name="Dai N."/>
            <person name="Sheng W."/>
            <person name="Hou X."/>
            <person name="Wei L."/>
        </authorList>
    </citation>
    <scope>NUCLEOTIDE SEQUENCE</scope>
    <source>
        <strain evidence="7">G02</strain>
        <tissue evidence="7">Leaf</tissue>
    </source>
</reference>
<evidence type="ECO:0000256" key="4">
    <source>
        <dbReference type="SAM" id="MobiDB-lite"/>
    </source>
</evidence>
<protein>
    <submittedName>
        <fullName evidence="7">Retrovirus-related Pol polyprotein from transposon TNT 1-94</fullName>
    </submittedName>
</protein>
<dbReference type="GO" id="GO:0003676">
    <property type="term" value="F:nucleic acid binding"/>
    <property type="evidence" value="ECO:0007669"/>
    <property type="project" value="InterPro"/>
</dbReference>
<keyword evidence="2" id="KW-0378">Hydrolase</keyword>
<evidence type="ECO:0000256" key="1">
    <source>
        <dbReference type="ARBA" id="ARBA00022723"/>
    </source>
</evidence>
<dbReference type="InterPro" id="IPR013103">
    <property type="entry name" value="RVT_2"/>
</dbReference>
<dbReference type="GO" id="GO:0016787">
    <property type="term" value="F:hydrolase activity"/>
    <property type="evidence" value="ECO:0007669"/>
    <property type="project" value="UniProtKB-KW"/>
</dbReference>
<dbReference type="InterPro" id="IPR039537">
    <property type="entry name" value="Retrotran_Ty1/copia-like"/>
</dbReference>
<feature type="region of interest" description="Disordered" evidence="4">
    <location>
        <begin position="50"/>
        <end position="81"/>
    </location>
</feature>
<dbReference type="EMBL" id="JACGWJ010000009">
    <property type="protein sequence ID" value="KAL0400351.1"/>
    <property type="molecule type" value="Genomic_DNA"/>
</dbReference>
<evidence type="ECO:0000256" key="2">
    <source>
        <dbReference type="ARBA" id="ARBA00022801"/>
    </source>
</evidence>
<evidence type="ECO:0000259" key="6">
    <source>
        <dbReference type="PROSITE" id="PS50994"/>
    </source>
</evidence>
<dbReference type="Pfam" id="PF07727">
    <property type="entry name" value="RVT_2"/>
    <property type="match status" value="1"/>
</dbReference>
<name>A0AAW2T9N6_SESRA</name>
<organism evidence="7">
    <name type="scientific">Sesamum radiatum</name>
    <name type="common">Black benniseed</name>
    <dbReference type="NCBI Taxonomy" id="300843"/>
    <lineage>
        <taxon>Eukaryota</taxon>
        <taxon>Viridiplantae</taxon>
        <taxon>Streptophyta</taxon>
        <taxon>Embryophyta</taxon>
        <taxon>Tracheophyta</taxon>
        <taxon>Spermatophyta</taxon>
        <taxon>Magnoliopsida</taxon>
        <taxon>eudicotyledons</taxon>
        <taxon>Gunneridae</taxon>
        <taxon>Pentapetalae</taxon>
        <taxon>asterids</taxon>
        <taxon>lamiids</taxon>
        <taxon>Lamiales</taxon>
        <taxon>Pedaliaceae</taxon>
        <taxon>Sesamum</taxon>
    </lineage>
</organism>